<reference evidence="1" key="1">
    <citation type="submission" date="2020-04" db="EMBL/GenBank/DDBJ databases">
        <title>Built-in CTX-M extended-spectrum beta-lactamase gene in Klebsiella pneumoniae ensuring stable propagation of the multidrug-resistant pathogen in clinical settings.</title>
        <authorList>
            <person name="Yoon E.-J."/>
            <person name="Gwon B."/>
            <person name="Liu C."/>
            <person name="Kim D."/>
            <person name="Won D."/>
            <person name="Park S.G."/>
            <person name="Choi J.R."/>
            <person name="Jeong S.H."/>
        </authorList>
    </citation>
    <scope>NUCLEOTIDE SEQUENCE</scope>
    <source>
        <strain evidence="1">E16KP0115</strain>
        <plasmid evidence="1">unnamed</plasmid>
    </source>
</reference>
<feature type="non-terminal residue" evidence="1">
    <location>
        <position position="1"/>
    </location>
</feature>
<keyword evidence="1" id="KW-0614">Plasmid</keyword>
<dbReference type="EMBL" id="CP052652">
    <property type="protein sequence ID" value="QJM98019.1"/>
    <property type="molecule type" value="Genomic_DNA"/>
</dbReference>
<sequence>KWNGYTSEGQFSDVINGLNVGAFGTSLYGNLLSDYLRARGNEIVLMAGFASTGIFSYAASSGLFEPEKSYIIEVEAYCASGTEDFTFGGIVSG</sequence>
<organism evidence="1">
    <name type="scientific">Klebsiella pneumoniae</name>
    <dbReference type="NCBI Taxonomy" id="573"/>
    <lineage>
        <taxon>Bacteria</taxon>
        <taxon>Pseudomonadati</taxon>
        <taxon>Pseudomonadota</taxon>
        <taxon>Gammaproteobacteria</taxon>
        <taxon>Enterobacterales</taxon>
        <taxon>Enterobacteriaceae</taxon>
        <taxon>Klebsiella/Raoultella group</taxon>
        <taxon>Klebsiella</taxon>
        <taxon>Klebsiella pneumoniae complex</taxon>
    </lineage>
</organism>
<dbReference type="AlphaFoldDB" id="A0A6M3Z0C0"/>
<protein>
    <submittedName>
        <fullName evidence="1">Endo-N-neuraminidase</fullName>
    </submittedName>
</protein>
<feature type="non-terminal residue" evidence="1">
    <location>
        <position position="93"/>
    </location>
</feature>
<name>A0A6M3Z0C0_KLEPN</name>
<evidence type="ECO:0000313" key="1">
    <source>
        <dbReference type="EMBL" id="QJM98019.1"/>
    </source>
</evidence>
<gene>
    <name evidence="1" type="ORF">HJX36_29415</name>
</gene>
<geneLocation type="plasmid" evidence="1">
    <name>unnamed</name>
</geneLocation>
<proteinExistence type="predicted"/>
<accession>A0A6M3Z0C0</accession>